<dbReference type="PANTHER" id="PTHR13504">
    <property type="entry name" value="FIDO DOMAIN-CONTAINING PROTEIN DDB_G0283145"/>
    <property type="match status" value="1"/>
</dbReference>
<gene>
    <name evidence="3" type="ORF">TUM19329_25720</name>
</gene>
<dbReference type="SUPFAM" id="SSF140931">
    <property type="entry name" value="Fic-like"/>
    <property type="match status" value="1"/>
</dbReference>
<dbReference type="InterPro" id="IPR036597">
    <property type="entry name" value="Fido-like_dom_sf"/>
</dbReference>
<dbReference type="RefSeq" id="WP_173237600.1">
    <property type="nucleotide sequence ID" value="NZ_AP022839.1"/>
</dbReference>
<dbReference type="InterPro" id="IPR003812">
    <property type="entry name" value="Fido"/>
</dbReference>
<protein>
    <recommendedName>
        <fullName evidence="2">Fido domain-containing protein</fullName>
    </recommendedName>
</protein>
<name>A0A6F8T6Y3_9GAMM</name>
<feature type="region of interest" description="Disordered" evidence="1">
    <location>
        <begin position="472"/>
        <end position="500"/>
    </location>
</feature>
<reference evidence="3" key="1">
    <citation type="journal article" date="2020" name="Microbiol. Resour. Announc.">
        <title>Complete Genome Sequence of Novel Psychrotolerant Legionella Strain TUM19329, Isolated from Antarctic Lake Sediment.</title>
        <authorList>
            <person name="Shimada S."/>
            <person name="Nakai R."/>
            <person name="Aoki K."/>
            <person name="Shimoeda N."/>
            <person name="Ohno G."/>
            <person name="Miyazaki Y."/>
            <person name="Kudoh S."/>
            <person name="Imura S."/>
            <person name="Watanabe K."/>
            <person name="Ishii Y."/>
            <person name="Tateda K."/>
        </authorList>
    </citation>
    <scope>NUCLEOTIDE SEQUENCE [LARGE SCALE GENOMIC DNA]</scope>
    <source>
        <strain evidence="3">TUM19329</strain>
    </source>
</reference>
<keyword evidence="4" id="KW-1185">Reference proteome</keyword>
<dbReference type="KEGG" id="lant:TUM19329_25720"/>
<feature type="compositionally biased region" description="Basic and acidic residues" evidence="1">
    <location>
        <begin position="484"/>
        <end position="494"/>
    </location>
</feature>
<proteinExistence type="predicted"/>
<dbReference type="InterPro" id="IPR040198">
    <property type="entry name" value="Fido_containing"/>
</dbReference>
<organism evidence="3 4">
    <name type="scientific">Legionella antarctica</name>
    <dbReference type="NCBI Taxonomy" id="2708020"/>
    <lineage>
        <taxon>Bacteria</taxon>
        <taxon>Pseudomonadati</taxon>
        <taxon>Pseudomonadota</taxon>
        <taxon>Gammaproteobacteria</taxon>
        <taxon>Legionellales</taxon>
        <taxon>Legionellaceae</taxon>
        <taxon>Legionella</taxon>
    </lineage>
</organism>
<dbReference type="AlphaFoldDB" id="A0A6F8T6Y3"/>
<feature type="domain" description="Fido" evidence="2">
    <location>
        <begin position="169"/>
        <end position="313"/>
    </location>
</feature>
<dbReference type="Proteomes" id="UP000502894">
    <property type="component" value="Chromosome"/>
</dbReference>
<evidence type="ECO:0000256" key="1">
    <source>
        <dbReference type="SAM" id="MobiDB-lite"/>
    </source>
</evidence>
<accession>A0A6F8T6Y3</accession>
<dbReference type="PROSITE" id="PS51459">
    <property type="entry name" value="FIDO"/>
    <property type="match status" value="1"/>
</dbReference>
<sequence length="500" mass="56760">MLNQFIYLFLTDLCRVPFQHDYKSYAKEEPGYGASMLQAYLTAFKTKKDGKITEGLIKSIHKAAMNFNPSSNPGEYKNDWGKFEIAPSTKHNLKNEEFGVPTYSVTDAGMEEFIKYWMKENHNPIHALCFEVMDNIENAPCYVFENNPKGLKYLQIMASKNSTISHVVSTEAGLELIHQLLLKLEYQCEVNCMIHEPQEKLQTLIAIRMQELITSYDKEIKLAKSDDEKLIAIVHFVQRMEQLHPFADGNIRTANILLNKLLRDHGFSLTVMMNPNSLDGFSTTELVDMVKQGQTHYQQITQHQNGNLTLLTPAAINIKLRSITCSPQELHDIEDQSLISSFIDCVIKDNPESLVTNRYCFLADKTTSKVSLILEQLSLIINVNDKKNEPFISAIKAEKFNLALRKACSEFKEEIIQIFLNDHSVLSLDFTEKSSNGKTPFDWIDVNKALSPNEKKLIKSTMLSLMSKEKLTLSSSAANSPLDSKQEDGIEKKSFSPPPL</sequence>
<dbReference type="Gene3D" id="1.10.3290.10">
    <property type="entry name" value="Fido-like domain"/>
    <property type="match status" value="2"/>
</dbReference>
<dbReference type="PANTHER" id="PTHR13504:SF38">
    <property type="entry name" value="FIDO DOMAIN-CONTAINING PROTEIN"/>
    <property type="match status" value="1"/>
</dbReference>
<dbReference type="Pfam" id="PF02661">
    <property type="entry name" value="Fic"/>
    <property type="match status" value="1"/>
</dbReference>
<evidence type="ECO:0000313" key="3">
    <source>
        <dbReference type="EMBL" id="BCA96211.1"/>
    </source>
</evidence>
<evidence type="ECO:0000259" key="2">
    <source>
        <dbReference type="PROSITE" id="PS51459"/>
    </source>
</evidence>
<feature type="compositionally biased region" description="Polar residues" evidence="1">
    <location>
        <begin position="472"/>
        <end position="483"/>
    </location>
</feature>
<dbReference type="EMBL" id="AP022839">
    <property type="protein sequence ID" value="BCA96211.1"/>
    <property type="molecule type" value="Genomic_DNA"/>
</dbReference>
<evidence type="ECO:0000313" key="4">
    <source>
        <dbReference type="Proteomes" id="UP000502894"/>
    </source>
</evidence>